<dbReference type="InterPro" id="IPR005333">
    <property type="entry name" value="Transcription_factor_TCP"/>
</dbReference>
<name>A0AAV3PFV4_LITER</name>
<dbReference type="AlphaFoldDB" id="A0AAV3PFV4"/>
<dbReference type="PANTHER" id="PTHR31072:SF91">
    <property type="entry name" value="TRANSCRIPTION FACTOR TCP6"/>
    <property type="match status" value="1"/>
</dbReference>
<evidence type="ECO:0000256" key="3">
    <source>
        <dbReference type="ARBA" id="ARBA00023125"/>
    </source>
</evidence>
<evidence type="ECO:0000256" key="6">
    <source>
        <dbReference type="SAM" id="MobiDB-lite"/>
    </source>
</evidence>
<accession>A0AAV3PFV4</accession>
<feature type="region of interest" description="Disordered" evidence="6">
    <location>
        <begin position="42"/>
        <end position="77"/>
    </location>
</feature>
<evidence type="ECO:0000256" key="1">
    <source>
        <dbReference type="ARBA" id="ARBA00004123"/>
    </source>
</evidence>
<dbReference type="InterPro" id="IPR017887">
    <property type="entry name" value="TF_TCP_subgr"/>
</dbReference>
<keyword evidence="4" id="KW-0804">Transcription</keyword>
<gene>
    <name evidence="8" type="ORF">LIER_09138</name>
</gene>
<organism evidence="8 9">
    <name type="scientific">Lithospermum erythrorhizon</name>
    <name type="common">Purple gromwell</name>
    <name type="synonym">Lithospermum officinale var. erythrorhizon</name>
    <dbReference type="NCBI Taxonomy" id="34254"/>
    <lineage>
        <taxon>Eukaryota</taxon>
        <taxon>Viridiplantae</taxon>
        <taxon>Streptophyta</taxon>
        <taxon>Embryophyta</taxon>
        <taxon>Tracheophyta</taxon>
        <taxon>Spermatophyta</taxon>
        <taxon>Magnoliopsida</taxon>
        <taxon>eudicotyledons</taxon>
        <taxon>Gunneridae</taxon>
        <taxon>Pentapetalae</taxon>
        <taxon>asterids</taxon>
        <taxon>lamiids</taxon>
        <taxon>Boraginales</taxon>
        <taxon>Boraginaceae</taxon>
        <taxon>Boraginoideae</taxon>
        <taxon>Lithospermeae</taxon>
        <taxon>Lithospermum</taxon>
    </lineage>
</organism>
<feature type="domain" description="TCP" evidence="7">
    <location>
        <begin position="65"/>
        <end position="119"/>
    </location>
</feature>
<comment type="subcellular location">
    <subcellularLocation>
        <location evidence="1">Nucleus</location>
    </subcellularLocation>
</comment>
<dbReference type="GO" id="GO:0003700">
    <property type="term" value="F:DNA-binding transcription factor activity"/>
    <property type="evidence" value="ECO:0007669"/>
    <property type="project" value="InterPro"/>
</dbReference>
<reference evidence="8 9" key="1">
    <citation type="submission" date="2024-01" db="EMBL/GenBank/DDBJ databases">
        <title>The complete chloroplast genome sequence of Lithospermum erythrorhizon: insights into the phylogenetic relationship among Boraginaceae species and the maternal lineages of purple gromwells.</title>
        <authorList>
            <person name="Okada T."/>
            <person name="Watanabe K."/>
        </authorList>
    </citation>
    <scope>NUCLEOTIDE SEQUENCE [LARGE SCALE GENOMIC DNA]</scope>
</reference>
<keyword evidence="3" id="KW-0238">DNA-binding</keyword>
<keyword evidence="5" id="KW-0539">Nucleus</keyword>
<protein>
    <recommendedName>
        <fullName evidence="7">TCP domain-containing protein</fullName>
    </recommendedName>
</protein>
<dbReference type="EMBL" id="BAABME010001532">
    <property type="protein sequence ID" value="GAA0150128.1"/>
    <property type="molecule type" value="Genomic_DNA"/>
</dbReference>
<dbReference type="Proteomes" id="UP001454036">
    <property type="component" value="Unassembled WGS sequence"/>
</dbReference>
<dbReference type="PANTHER" id="PTHR31072">
    <property type="entry name" value="TRANSCRIPTION FACTOR TCP4-RELATED"/>
    <property type="match status" value="1"/>
</dbReference>
<evidence type="ECO:0000256" key="2">
    <source>
        <dbReference type="ARBA" id="ARBA00023015"/>
    </source>
</evidence>
<evidence type="ECO:0000313" key="8">
    <source>
        <dbReference type="EMBL" id="GAA0150128.1"/>
    </source>
</evidence>
<feature type="region of interest" description="Disordered" evidence="6">
    <location>
        <begin position="134"/>
        <end position="157"/>
    </location>
</feature>
<dbReference type="Pfam" id="PF03634">
    <property type="entry name" value="TCP"/>
    <property type="match status" value="1"/>
</dbReference>
<evidence type="ECO:0000256" key="5">
    <source>
        <dbReference type="ARBA" id="ARBA00023242"/>
    </source>
</evidence>
<keyword evidence="2" id="KW-0805">Transcription regulation</keyword>
<evidence type="ECO:0000313" key="9">
    <source>
        <dbReference type="Proteomes" id="UP001454036"/>
    </source>
</evidence>
<proteinExistence type="predicted"/>
<comment type="caution">
    <text evidence="8">The sequence shown here is derived from an EMBL/GenBank/DDBJ whole genome shotgun (WGS) entry which is preliminary data.</text>
</comment>
<evidence type="ECO:0000259" key="7">
    <source>
        <dbReference type="PROSITE" id="PS51369"/>
    </source>
</evidence>
<sequence length="157" mass="17145">MEEEPIHFPPSIHPNLHFTSSINSIHNTSLLPSPFTITFSENGTIDANEGSSSGVSEEETNRKRKRDGHVWSQGSARRVRLPPVAAARLFQLTKELGFRSEGRTIEWLLLAAEPSIVALTNTGNVPVTMTSSNSGDIPMSNSSNPMLPPFPSTYMSP</sequence>
<keyword evidence="9" id="KW-1185">Reference proteome</keyword>
<dbReference type="GO" id="GO:0043565">
    <property type="term" value="F:sequence-specific DNA binding"/>
    <property type="evidence" value="ECO:0007669"/>
    <property type="project" value="TreeGrafter"/>
</dbReference>
<dbReference type="GO" id="GO:0005634">
    <property type="term" value="C:nucleus"/>
    <property type="evidence" value="ECO:0007669"/>
    <property type="project" value="UniProtKB-SubCell"/>
</dbReference>
<evidence type="ECO:0000256" key="4">
    <source>
        <dbReference type="ARBA" id="ARBA00023163"/>
    </source>
</evidence>
<dbReference type="PROSITE" id="PS51369">
    <property type="entry name" value="TCP"/>
    <property type="match status" value="1"/>
</dbReference>